<keyword evidence="2" id="KW-1185">Reference proteome</keyword>
<reference evidence="2" key="1">
    <citation type="submission" date="2010-02" db="EMBL/GenBank/DDBJ databases">
        <title>Complete sequence of Ferroglobus placidus DSM 10642.</title>
        <authorList>
            <consortium name="US DOE Joint Genome Institute"/>
            <person name="Lucas S."/>
            <person name="Copeland A."/>
            <person name="Lapidus A."/>
            <person name="Cheng J.-F."/>
            <person name="Bruce D."/>
            <person name="Goodwin L."/>
            <person name="Pitluck S."/>
            <person name="Saunders E."/>
            <person name="Brettin T."/>
            <person name="Detter J.C."/>
            <person name="Han C."/>
            <person name="Tapia R."/>
            <person name="Larimer F."/>
            <person name="Land M."/>
            <person name="Hauser L."/>
            <person name="Kyrpides N."/>
            <person name="Ivanova N."/>
            <person name="Holmes D."/>
            <person name="Lovley D."/>
            <person name="Kyrpides N."/>
            <person name="Anderson I.J."/>
            <person name="Woyke T."/>
        </authorList>
    </citation>
    <scope>NUCLEOTIDE SEQUENCE [LARGE SCALE GENOMIC DNA]</scope>
    <source>
        <strain evidence="2">DSM 10642 / AEDII12DO</strain>
    </source>
</reference>
<evidence type="ECO:0000313" key="2">
    <source>
        <dbReference type="Proteomes" id="UP000002613"/>
    </source>
</evidence>
<reference evidence="1 2" key="2">
    <citation type="journal article" date="2011" name="Stand. Genomic Sci.">
        <title>Complete genome sequence of Ferroglobus placidus AEDII12DO.</title>
        <authorList>
            <person name="Anderson I."/>
            <person name="Risso C."/>
            <person name="Holmes D."/>
            <person name="Lucas S."/>
            <person name="Copeland A."/>
            <person name="Lapidus A."/>
            <person name="Cheng J.F."/>
            <person name="Bruce D."/>
            <person name="Goodwin L."/>
            <person name="Pitluck S."/>
            <person name="Saunders E."/>
            <person name="Brettin T."/>
            <person name="Detter J.C."/>
            <person name="Han C."/>
            <person name="Tapia R."/>
            <person name="Larimer F."/>
            <person name="Land M."/>
            <person name="Hauser L."/>
            <person name="Woyke T."/>
            <person name="Lovley D."/>
            <person name="Kyrpides N."/>
            <person name="Ivanova N."/>
        </authorList>
    </citation>
    <scope>NUCLEOTIDE SEQUENCE [LARGE SCALE GENOMIC DNA]</scope>
    <source>
        <strain evidence="2">DSM 10642 / AEDII12DO</strain>
    </source>
</reference>
<gene>
    <name evidence="1" type="ordered locus">Ferp_0036</name>
</gene>
<dbReference type="PaxDb" id="589924-Ferp_0036"/>
<dbReference type="Proteomes" id="UP000002613">
    <property type="component" value="Chromosome"/>
</dbReference>
<name>D3S0Z2_FERPA</name>
<proteinExistence type="predicted"/>
<dbReference type="EMBL" id="CP001899">
    <property type="protein sequence ID" value="ADC64228.1"/>
    <property type="molecule type" value="Genomic_DNA"/>
</dbReference>
<dbReference type="AlphaFoldDB" id="D3S0Z2"/>
<dbReference type="PROSITE" id="PS51257">
    <property type="entry name" value="PROKAR_LIPOPROTEIN"/>
    <property type="match status" value="1"/>
</dbReference>
<dbReference type="eggNOG" id="arCOG06913">
    <property type="taxonomic scope" value="Archaea"/>
</dbReference>
<dbReference type="STRING" id="589924.Ferp_0036"/>
<dbReference type="HOGENOM" id="CLU_310720_0_0_2"/>
<evidence type="ECO:0000313" key="1">
    <source>
        <dbReference type="EMBL" id="ADC64228.1"/>
    </source>
</evidence>
<dbReference type="KEGG" id="fpl:Ferp_0036"/>
<accession>D3S0Z2</accession>
<organism evidence="1 2">
    <name type="scientific">Ferroglobus placidus (strain DSM 10642 / AEDII12DO)</name>
    <dbReference type="NCBI Taxonomy" id="589924"/>
    <lineage>
        <taxon>Archaea</taxon>
        <taxon>Methanobacteriati</taxon>
        <taxon>Methanobacteriota</taxon>
        <taxon>Archaeoglobi</taxon>
        <taxon>Archaeoglobales</taxon>
        <taxon>Archaeoglobaceae</taxon>
        <taxon>Ferroglobus</taxon>
    </lineage>
</organism>
<sequence>MEIGRYKPVSLFLIVVLVSTIFLSGCDEDRREDNTGLKFAKDKIFEETINAEETREIDFGDGKVVIPFGAFEGNQTITISKLTEFPSPVDAEIIKAYSVEIGDIHKLMGFIEIRLKNDGNNDNLVALTYNESSQEWESILYHLEGEEVVIYTNHLSHFALASVEESVAKPNAKIKYVRWPSISIDENTAIKVLEEYIDNNYQPGPNAYRVGWDAAVEALGVESQYLTIAQHGYGIQSVERINNWIAYTGVGITVAQLMIDLNSGDTTGAGLNFMKNAIYNYVSLYGSPLLQLTFVGVFCIDYSITKFQSEILSTEEEIWKKLQNAYYRKYGRSAKDWYYIFYEICKDSTNAIEAKEKIDKEIDRYVNEFWDFVNGKDKNGYSYEDLVMDVYGKKLKEKGEASILEQIPHVNVKMKLKENHKAELIYSLQPVFYKLSKDLTLEQEEKVFQTLKKIAKELNKEYKIKVKVNGPSNVISGLKVYIPVARNQGLWTWETNENGECYITLTMYGYAKAQAANKIVLVLNNGETMEKEFKITSRTTEVTFDLGGSLDVSVEPKQVSIGDTFTVTVKIDPPTSTELHIKMYNPSTGYGSRSEPTVVKTDENGIWKGTFKVPAKDIDKKVGENVVEAYAPELDSKGSDTFVIEKPEISVTASPSTVTPGEKVVIKAKVSPPGVYNARLTVMNANSGASKTFEKKTDSNGNLVFRLSVTEKNLESKLGKNVVTVDIPELGIYGSADFYIESGEVVPTETPAVTPEIPQCSENEELTYIEGIGWFCVPLETTITPTPTPTETPSESPFDPNKKYRAGYIFRIELVDGRIYDAPFNTMDYGDRISGGGTYHVKYTNDIMWAIQYAELTITFDENYRITSLHSWYKLVDKEGRLREETTLSCSDLKLEPPVIGEKYPDHVGYGGGGDAVSSCVLTTTESELQMKRPVQLYIQFDKIGE</sequence>
<protein>
    <submittedName>
        <fullName evidence="1">Uncharacterized protein</fullName>
    </submittedName>
</protein>